<accession>J9FDV9</accession>
<comment type="caution">
    <text evidence="1">The sequence shown here is derived from an EMBL/GenBank/DDBJ whole genome shotgun (WGS) entry which is preliminary data.</text>
</comment>
<proteinExistence type="predicted"/>
<protein>
    <submittedName>
        <fullName evidence="1">Uncharacterized protein</fullName>
    </submittedName>
</protein>
<name>J9FDV9_9ZZZZ</name>
<dbReference type="EMBL" id="AMCI01007452">
    <property type="protein sequence ID" value="EJW92593.1"/>
    <property type="molecule type" value="Genomic_DNA"/>
</dbReference>
<evidence type="ECO:0000313" key="1">
    <source>
        <dbReference type="EMBL" id="EJW92593.1"/>
    </source>
</evidence>
<sequence>MFVVSKINQKNADFQVFFFRIQPVWLVKRFKWSKMMYSPGIIF</sequence>
<reference evidence="1" key="1">
    <citation type="journal article" date="2012" name="PLoS ONE">
        <title>Gene sets for utilization of primary and secondary nutrition supplies in the distal gut of endangered iberian lynx.</title>
        <authorList>
            <person name="Alcaide M."/>
            <person name="Messina E."/>
            <person name="Richter M."/>
            <person name="Bargiela R."/>
            <person name="Peplies J."/>
            <person name="Huws S.A."/>
            <person name="Newbold C.J."/>
            <person name="Golyshin P.N."/>
            <person name="Simon M.A."/>
            <person name="Lopez G."/>
            <person name="Yakimov M.M."/>
            <person name="Ferrer M."/>
        </authorList>
    </citation>
    <scope>NUCLEOTIDE SEQUENCE</scope>
</reference>
<organism evidence="1">
    <name type="scientific">gut metagenome</name>
    <dbReference type="NCBI Taxonomy" id="749906"/>
    <lineage>
        <taxon>unclassified sequences</taxon>
        <taxon>metagenomes</taxon>
        <taxon>organismal metagenomes</taxon>
    </lineage>
</organism>
<gene>
    <name evidence="1" type="ORF">EVA_19303</name>
</gene>
<dbReference type="AlphaFoldDB" id="J9FDV9"/>